<name>A0ABP9P6G2_9BACT</name>
<gene>
    <name evidence="2" type="ORF">GCM10023213_25940</name>
</gene>
<evidence type="ECO:0000313" key="2">
    <source>
        <dbReference type="EMBL" id="GAA5141577.1"/>
    </source>
</evidence>
<organism evidence="2 3">
    <name type="scientific">Prosthecobacter algae</name>
    <dbReference type="NCBI Taxonomy" id="1144682"/>
    <lineage>
        <taxon>Bacteria</taxon>
        <taxon>Pseudomonadati</taxon>
        <taxon>Verrucomicrobiota</taxon>
        <taxon>Verrucomicrobiia</taxon>
        <taxon>Verrucomicrobiales</taxon>
        <taxon>Verrucomicrobiaceae</taxon>
        <taxon>Prosthecobacter</taxon>
    </lineage>
</organism>
<feature type="region of interest" description="Disordered" evidence="1">
    <location>
        <begin position="60"/>
        <end position="80"/>
    </location>
</feature>
<evidence type="ECO:0000313" key="3">
    <source>
        <dbReference type="Proteomes" id="UP001499852"/>
    </source>
</evidence>
<evidence type="ECO:0000256" key="1">
    <source>
        <dbReference type="SAM" id="MobiDB-lite"/>
    </source>
</evidence>
<proteinExistence type="predicted"/>
<dbReference type="Proteomes" id="UP001499852">
    <property type="component" value="Unassembled WGS sequence"/>
</dbReference>
<comment type="caution">
    <text evidence="2">The sequence shown here is derived from an EMBL/GenBank/DDBJ whole genome shotgun (WGS) entry which is preliminary data.</text>
</comment>
<keyword evidence="3" id="KW-1185">Reference proteome</keyword>
<dbReference type="EMBL" id="BAABIA010000005">
    <property type="protein sequence ID" value="GAA5141577.1"/>
    <property type="molecule type" value="Genomic_DNA"/>
</dbReference>
<dbReference type="RefSeq" id="WP_345736798.1">
    <property type="nucleotide sequence ID" value="NZ_BAABIA010000005.1"/>
</dbReference>
<protein>
    <recommendedName>
        <fullName evidence="4">Transposase</fullName>
    </recommendedName>
</protein>
<evidence type="ECO:0008006" key="4">
    <source>
        <dbReference type="Google" id="ProtNLM"/>
    </source>
</evidence>
<accession>A0ABP9P6G2</accession>
<reference evidence="3" key="1">
    <citation type="journal article" date="2019" name="Int. J. Syst. Evol. Microbiol.">
        <title>The Global Catalogue of Microorganisms (GCM) 10K type strain sequencing project: providing services to taxonomists for standard genome sequencing and annotation.</title>
        <authorList>
            <consortium name="The Broad Institute Genomics Platform"/>
            <consortium name="The Broad Institute Genome Sequencing Center for Infectious Disease"/>
            <person name="Wu L."/>
            <person name="Ma J."/>
        </authorList>
    </citation>
    <scope>NUCLEOTIDE SEQUENCE [LARGE SCALE GENOMIC DNA]</scope>
    <source>
        <strain evidence="3">JCM 18053</strain>
    </source>
</reference>
<sequence>MERWFADKDISIPAVSSCGSSAATGLYTGHYLEKSTGRKAEPSAPHWKNTPLGEVILTDIAPKNEGKRGPRQLAAHPPPKRRLVKQQFFQDRSVHRPEGWAIRDLFAMLEETALTAETTTAWLETLLEENAAHAFHNNRCSSWCFDAVRAHSES</sequence>